<reference evidence="1 2" key="1">
    <citation type="journal article" date="2019" name="Commun. Biol.">
        <title>The bagworm genome reveals a unique fibroin gene that provides high tensile strength.</title>
        <authorList>
            <person name="Kono N."/>
            <person name="Nakamura H."/>
            <person name="Ohtoshi R."/>
            <person name="Tomita M."/>
            <person name="Numata K."/>
            <person name="Arakawa K."/>
        </authorList>
    </citation>
    <scope>NUCLEOTIDE SEQUENCE [LARGE SCALE GENOMIC DNA]</scope>
</reference>
<dbReference type="Proteomes" id="UP000299102">
    <property type="component" value="Unassembled WGS sequence"/>
</dbReference>
<accession>A0A4C1UIX9</accession>
<comment type="caution">
    <text evidence="1">The sequence shown here is derived from an EMBL/GenBank/DDBJ whole genome shotgun (WGS) entry which is preliminary data.</text>
</comment>
<sequence length="89" mass="10186">MNRHKHREMHDTCMHIDTYVTSRLFAVTHLRPGPDQFAGLPTFTATASAASRISPLYSLVEGWVALRLRITMRLWKDNGGGRLIDTRTY</sequence>
<proteinExistence type="predicted"/>
<evidence type="ECO:0000313" key="1">
    <source>
        <dbReference type="EMBL" id="GBP25932.1"/>
    </source>
</evidence>
<keyword evidence="2" id="KW-1185">Reference proteome</keyword>
<protein>
    <submittedName>
        <fullName evidence="1">Uncharacterized protein</fullName>
    </submittedName>
</protein>
<evidence type="ECO:0000313" key="2">
    <source>
        <dbReference type="Proteomes" id="UP000299102"/>
    </source>
</evidence>
<dbReference type="AlphaFoldDB" id="A0A4C1UIX9"/>
<organism evidence="1 2">
    <name type="scientific">Eumeta variegata</name>
    <name type="common">Bagworm moth</name>
    <name type="synonym">Eumeta japonica</name>
    <dbReference type="NCBI Taxonomy" id="151549"/>
    <lineage>
        <taxon>Eukaryota</taxon>
        <taxon>Metazoa</taxon>
        <taxon>Ecdysozoa</taxon>
        <taxon>Arthropoda</taxon>
        <taxon>Hexapoda</taxon>
        <taxon>Insecta</taxon>
        <taxon>Pterygota</taxon>
        <taxon>Neoptera</taxon>
        <taxon>Endopterygota</taxon>
        <taxon>Lepidoptera</taxon>
        <taxon>Glossata</taxon>
        <taxon>Ditrysia</taxon>
        <taxon>Tineoidea</taxon>
        <taxon>Psychidae</taxon>
        <taxon>Oiketicinae</taxon>
        <taxon>Eumeta</taxon>
    </lineage>
</organism>
<gene>
    <name evidence="1" type="ORF">EVAR_84489_1</name>
</gene>
<name>A0A4C1UIX9_EUMVA</name>
<dbReference type="EMBL" id="BGZK01000174">
    <property type="protein sequence ID" value="GBP25932.1"/>
    <property type="molecule type" value="Genomic_DNA"/>
</dbReference>